<evidence type="ECO:0000313" key="4">
    <source>
        <dbReference type="Proteomes" id="UP000003374"/>
    </source>
</evidence>
<accession>A4BRU0</accession>
<organism evidence="3 4">
    <name type="scientific">Nitrococcus mobilis Nb-231</name>
    <dbReference type="NCBI Taxonomy" id="314278"/>
    <lineage>
        <taxon>Bacteria</taxon>
        <taxon>Pseudomonadati</taxon>
        <taxon>Pseudomonadota</taxon>
        <taxon>Gammaproteobacteria</taxon>
        <taxon>Chromatiales</taxon>
        <taxon>Ectothiorhodospiraceae</taxon>
        <taxon>Nitrococcus</taxon>
    </lineage>
</organism>
<gene>
    <name evidence="3" type="ORF">NB231_02803</name>
</gene>
<evidence type="ECO:0000256" key="1">
    <source>
        <dbReference type="SAM" id="Coils"/>
    </source>
</evidence>
<dbReference type="HOGENOM" id="CLU_296445_0_0_6"/>
<feature type="coiled-coil region" evidence="1">
    <location>
        <begin position="576"/>
        <end position="617"/>
    </location>
</feature>
<dbReference type="AlphaFoldDB" id="A4BRU0"/>
<feature type="region of interest" description="Disordered" evidence="2">
    <location>
        <begin position="337"/>
        <end position="360"/>
    </location>
</feature>
<protein>
    <submittedName>
        <fullName evidence="3">Uncharacterized protein</fullName>
    </submittedName>
</protein>
<reference evidence="3 4" key="1">
    <citation type="submission" date="2006-02" db="EMBL/GenBank/DDBJ databases">
        <authorList>
            <person name="Waterbury J."/>
            <person name="Ferriera S."/>
            <person name="Johnson J."/>
            <person name="Kravitz S."/>
            <person name="Halpern A."/>
            <person name="Remington K."/>
            <person name="Beeson K."/>
            <person name="Tran B."/>
            <person name="Rogers Y.-H."/>
            <person name="Friedman R."/>
            <person name="Venter J.C."/>
        </authorList>
    </citation>
    <scope>NUCLEOTIDE SEQUENCE [LARGE SCALE GENOMIC DNA]</scope>
    <source>
        <strain evidence="3 4">Nb-231</strain>
    </source>
</reference>
<feature type="coiled-coil region" evidence="1">
    <location>
        <begin position="488"/>
        <end position="522"/>
    </location>
</feature>
<dbReference type="STRING" id="314278.NB231_02803"/>
<comment type="caution">
    <text evidence="3">The sequence shown here is derived from an EMBL/GenBank/DDBJ whole genome shotgun (WGS) entry which is preliminary data.</text>
</comment>
<evidence type="ECO:0000313" key="3">
    <source>
        <dbReference type="EMBL" id="EAR21661.1"/>
    </source>
</evidence>
<evidence type="ECO:0000256" key="2">
    <source>
        <dbReference type="SAM" id="MobiDB-lite"/>
    </source>
</evidence>
<dbReference type="eggNOG" id="COG1196">
    <property type="taxonomic scope" value="Bacteria"/>
</dbReference>
<feature type="compositionally biased region" description="Basic and acidic residues" evidence="2">
    <location>
        <begin position="340"/>
        <end position="360"/>
    </location>
</feature>
<keyword evidence="1" id="KW-0175">Coiled coil</keyword>
<keyword evidence="4" id="KW-1185">Reference proteome</keyword>
<dbReference type="RefSeq" id="WP_004999569.1">
    <property type="nucleotide sequence ID" value="NZ_CH672427.1"/>
</dbReference>
<proteinExistence type="predicted"/>
<name>A4BRU0_9GAMM</name>
<sequence length="1018" mass="112225">MSDNRMLITLGTPFGTWARLAEHLRQQAPQVVLPAAPAFSAWHGCVPGISALNDRPDPEAIAMSRFDLNVGPNLAIPAEIGIHLQENKIDSDLRSGIRSRFLQGDGAEPGFSRSPAVQAGGDSDGIDMRACWPAEVWAELSSVAEFLIFFEPPERTLAHWLAADEAVDSDALLQAWRVGAERILRLVRRYRRRVLLVDAREAAAYPARLLDVCGERFGIAFAGEAGSAPDLQSDAAFVALASSWIRPDKRLRAIGAELEVSCIPLTADAPTGDGIAGIPQADPLAALAQYRAVHRQCDTFGREAERLAAELEQAQGVTAAAEAALEEERAASRMRMANAEAERDRLREQGEQAQQEAERERADLEAKLKASTEAVTKAKAAEAEVAASLKAERESTARLITEHKIEGDRLRVHGEQAQQENELLLLQLHQVQEELEATFLAQQETERKRADFEAKLKASAEAVTKAKAAEAEVAASLKAERESTARLITEHKIEGDRLREHSEQAQQENELLLLQLHQVQEELEATFLAQQETERKRADFEAKLKASAEAVTKAKAAEAEVAASLKAEREGAARLVAEHKIERDRLRAHSEQSERKRAELETKLKESADALAKLKIAQAEATKTLHAERERNAGRVAELEAERGRLRTQAEAASPDPELRQENELLLLQLHQVQEELEHYFLENQKLKGRAETNQTKPQLQALQVADIQIAGVCEEAPFHHLNFSLRDVTQGPRRFDALDVRLVEHHGEPGLVVFTAREGVAPLSSWTESGKEQDRAFMLLHPQHKTSKALFARMTASDWLLINDLAALMQTTLRNAADARPRLAARWGLVCQRLREQLAELPPVLRYDRAQVAHIADAAGKLEITLRLGNAMFQQRAYFSLCVRLCLSGGSGVRADLPASLVFLAPAERGTLPPLSIWPLTDAGDWAQEHALRFGKGLSGAKKRAQWQALDSHDREFVASLLYGLPAALAESWEVVPPAGLGHVNVSLLADKMAREIDNNASRAHDSRTPVLRRVVG</sequence>
<dbReference type="Proteomes" id="UP000003374">
    <property type="component" value="Unassembled WGS sequence"/>
</dbReference>
<dbReference type="EMBL" id="AAOF01000007">
    <property type="protein sequence ID" value="EAR21661.1"/>
    <property type="molecule type" value="Genomic_DNA"/>
</dbReference>